<dbReference type="PANTHER" id="PTHR13693:SF3">
    <property type="entry name" value="LD36009P"/>
    <property type="match status" value="1"/>
</dbReference>
<dbReference type="Proteomes" id="UP000245771">
    <property type="component" value="Unassembled WGS sequence"/>
</dbReference>
<dbReference type="InterPro" id="IPR015421">
    <property type="entry name" value="PyrdxlP-dep_Trfase_major"/>
</dbReference>
<evidence type="ECO:0000313" key="9">
    <source>
        <dbReference type="EMBL" id="PWN32225.1"/>
    </source>
</evidence>
<dbReference type="CDD" id="cd06454">
    <property type="entry name" value="KBL_like"/>
    <property type="match status" value="1"/>
</dbReference>
<keyword evidence="10" id="KW-1185">Reference proteome</keyword>
<dbReference type="PROSITE" id="PS00599">
    <property type="entry name" value="AA_TRANSFER_CLASS_2"/>
    <property type="match status" value="1"/>
</dbReference>
<evidence type="ECO:0000256" key="1">
    <source>
        <dbReference type="ARBA" id="ARBA00001933"/>
    </source>
</evidence>
<dbReference type="InParanoid" id="A0A316V9Q2"/>
<evidence type="ECO:0000256" key="4">
    <source>
        <dbReference type="ARBA" id="ARBA00022679"/>
    </source>
</evidence>
<sequence length="698" mass="76923">MKAWGRSRGDSSSAGSSPDASEGQAPSLTTGSTSASVESLESVQDQHQRRLMHAIMDEKLKAQRALATSNGTKHIANGTTGHPPTSFDSSADGTQLVHSEFAFCANQNYRYTSQHPPGAPLPDPIEEEPSYVILLTTYVSYLILIVIGHCRDFVGKRLFPKSYRHLVESNGYAALNSDFDSFYTRRLKARLDDCFSRPVTGVCGRTVMTLDRTTDDFYQSFTYTGGKTRTLNISAYNYLGYAQSHGGCADAVLECLKMYGTSSFGSRLGAGSLDLQSQTEKMVARFVGQEDAIVVSMGFATNSTTIPVIAGPGTLLISDELNHASIRFGARLSGAHIRQYRHNDMRELEKLLRESISQGMPRTHRPWKKIVLLVEGLYSMEGTLVNLPKLMELKKKYKFYLYVDEAHSIGALGPRGRGVCDYYGIDPKSVDILMGTFTKSFGAAGGYICGPKALIDRIRLTNHANVYGETLAPPILTQIIASMAGIMGVGRNVQEHALLPPWFDLPPRMLDGSEGKERLRRLAFNARYLSSGLRKLGFIVYGHRDSPIVPLLIFHPGKMALFSRMMLDRSKALPPSQRFASEENEEEYQRQREEETRYLHDPTASAKADRPLRPPIVVVVVAYPATPLISSRVRFCVSAAHNVDDMQAVLRASDEVGSVLSMKYGSGGAGGRWTIDEVLARPLDLVSWDGHTPLPAKM</sequence>
<name>A0A316V9Q2_9BASI</name>
<dbReference type="EC" id="2.3.1.50" evidence="3"/>
<comment type="similarity">
    <text evidence="2">Belongs to the class-II pyridoxal-phosphate-dependent aminotransferase family.</text>
</comment>
<protein>
    <recommendedName>
        <fullName evidence="3">serine C-palmitoyltransferase</fullName>
        <ecNumber evidence="3">2.3.1.50</ecNumber>
    </recommendedName>
</protein>
<evidence type="ECO:0000259" key="8">
    <source>
        <dbReference type="Pfam" id="PF00155"/>
    </source>
</evidence>
<dbReference type="InterPro" id="IPR004839">
    <property type="entry name" value="Aminotransferase_I/II_large"/>
</dbReference>
<dbReference type="GO" id="GO:0046513">
    <property type="term" value="P:ceramide biosynthetic process"/>
    <property type="evidence" value="ECO:0007669"/>
    <property type="project" value="TreeGrafter"/>
</dbReference>
<comment type="catalytic activity">
    <reaction evidence="6">
        <text>L-serine + hexadecanoyl-CoA + H(+) = 3-oxosphinganine + CO2 + CoA</text>
        <dbReference type="Rhea" id="RHEA:14761"/>
        <dbReference type="ChEBI" id="CHEBI:15378"/>
        <dbReference type="ChEBI" id="CHEBI:16526"/>
        <dbReference type="ChEBI" id="CHEBI:33384"/>
        <dbReference type="ChEBI" id="CHEBI:57287"/>
        <dbReference type="ChEBI" id="CHEBI:57379"/>
        <dbReference type="ChEBI" id="CHEBI:58299"/>
        <dbReference type="EC" id="2.3.1.50"/>
    </reaction>
</comment>
<dbReference type="Gene3D" id="3.90.1150.10">
    <property type="entry name" value="Aspartate Aminotransferase, domain 1"/>
    <property type="match status" value="3"/>
</dbReference>
<dbReference type="GO" id="GO:0004758">
    <property type="term" value="F:serine C-palmitoyltransferase activity"/>
    <property type="evidence" value="ECO:0007669"/>
    <property type="project" value="UniProtKB-EC"/>
</dbReference>
<comment type="cofactor">
    <cofactor evidence="1">
        <name>pyridoxal 5'-phosphate</name>
        <dbReference type="ChEBI" id="CHEBI:597326"/>
    </cofactor>
</comment>
<feature type="compositionally biased region" description="Polar residues" evidence="7">
    <location>
        <begin position="24"/>
        <end position="45"/>
    </location>
</feature>
<evidence type="ECO:0000256" key="5">
    <source>
        <dbReference type="ARBA" id="ARBA00022898"/>
    </source>
</evidence>
<dbReference type="PANTHER" id="PTHR13693">
    <property type="entry name" value="CLASS II AMINOTRANSFERASE/8-AMINO-7-OXONONANOATE SYNTHASE"/>
    <property type="match status" value="1"/>
</dbReference>
<feature type="region of interest" description="Disordered" evidence="7">
    <location>
        <begin position="1"/>
        <end position="47"/>
    </location>
</feature>
<dbReference type="EMBL" id="KZ819606">
    <property type="protein sequence ID" value="PWN32225.1"/>
    <property type="molecule type" value="Genomic_DNA"/>
</dbReference>
<dbReference type="GeneID" id="37018554"/>
<dbReference type="InterPro" id="IPR001917">
    <property type="entry name" value="Aminotrans_II_pyridoxalP_BS"/>
</dbReference>
<dbReference type="InterPro" id="IPR015424">
    <property type="entry name" value="PyrdxlP-dep_Trfase"/>
</dbReference>
<proteinExistence type="inferred from homology"/>
<dbReference type="RefSeq" id="XP_025352527.1">
    <property type="nucleotide sequence ID" value="XM_025496773.1"/>
</dbReference>
<dbReference type="GO" id="GO:0046512">
    <property type="term" value="P:sphingosine biosynthetic process"/>
    <property type="evidence" value="ECO:0007669"/>
    <property type="project" value="TreeGrafter"/>
</dbReference>
<evidence type="ECO:0000256" key="6">
    <source>
        <dbReference type="ARBA" id="ARBA00048528"/>
    </source>
</evidence>
<dbReference type="Pfam" id="PF00155">
    <property type="entry name" value="Aminotran_1_2"/>
    <property type="match status" value="1"/>
</dbReference>
<dbReference type="AlphaFoldDB" id="A0A316V9Q2"/>
<accession>A0A316V9Q2</accession>
<evidence type="ECO:0000256" key="7">
    <source>
        <dbReference type="SAM" id="MobiDB-lite"/>
    </source>
</evidence>
<dbReference type="GO" id="GO:0016020">
    <property type="term" value="C:membrane"/>
    <property type="evidence" value="ECO:0007669"/>
    <property type="project" value="GOC"/>
</dbReference>
<dbReference type="InterPro" id="IPR050087">
    <property type="entry name" value="AON_synthase_class-II"/>
</dbReference>
<keyword evidence="5" id="KW-0663">Pyridoxal phosphate</keyword>
<dbReference type="SUPFAM" id="SSF53383">
    <property type="entry name" value="PLP-dependent transferases"/>
    <property type="match status" value="1"/>
</dbReference>
<evidence type="ECO:0000313" key="10">
    <source>
        <dbReference type="Proteomes" id="UP000245771"/>
    </source>
</evidence>
<dbReference type="STRING" id="1280837.A0A316V9Q2"/>
<dbReference type="FunCoup" id="A0A316V9Q2">
    <property type="interactions" value="140"/>
</dbReference>
<feature type="region of interest" description="Disordered" evidence="7">
    <location>
        <begin position="573"/>
        <end position="607"/>
    </location>
</feature>
<dbReference type="Gene3D" id="3.40.640.10">
    <property type="entry name" value="Type I PLP-dependent aspartate aminotransferase-like (Major domain)"/>
    <property type="match status" value="1"/>
</dbReference>
<evidence type="ECO:0000256" key="2">
    <source>
        <dbReference type="ARBA" id="ARBA00008392"/>
    </source>
</evidence>
<feature type="domain" description="Aminotransferase class I/classII large" evidence="8">
    <location>
        <begin position="231"/>
        <end position="650"/>
    </location>
</feature>
<dbReference type="GO" id="GO:0030170">
    <property type="term" value="F:pyridoxal phosphate binding"/>
    <property type="evidence" value="ECO:0007669"/>
    <property type="project" value="InterPro"/>
</dbReference>
<keyword evidence="4 9" id="KW-0808">Transferase</keyword>
<dbReference type="GO" id="GO:0017059">
    <property type="term" value="C:serine palmitoyltransferase complex"/>
    <property type="evidence" value="ECO:0007669"/>
    <property type="project" value="TreeGrafter"/>
</dbReference>
<organism evidence="9 10">
    <name type="scientific">Meira miltonrushii</name>
    <dbReference type="NCBI Taxonomy" id="1280837"/>
    <lineage>
        <taxon>Eukaryota</taxon>
        <taxon>Fungi</taxon>
        <taxon>Dikarya</taxon>
        <taxon>Basidiomycota</taxon>
        <taxon>Ustilaginomycotina</taxon>
        <taxon>Exobasidiomycetes</taxon>
        <taxon>Exobasidiales</taxon>
        <taxon>Brachybasidiaceae</taxon>
        <taxon>Meira</taxon>
    </lineage>
</organism>
<dbReference type="OrthoDB" id="65434at2759"/>
<feature type="compositionally biased region" description="Low complexity" evidence="7">
    <location>
        <begin position="10"/>
        <end position="21"/>
    </location>
</feature>
<feature type="region of interest" description="Disordered" evidence="7">
    <location>
        <begin position="71"/>
        <end position="92"/>
    </location>
</feature>
<gene>
    <name evidence="9" type="ORF">FA14DRAFT_127028</name>
</gene>
<evidence type="ECO:0000256" key="3">
    <source>
        <dbReference type="ARBA" id="ARBA00013220"/>
    </source>
</evidence>
<feature type="compositionally biased region" description="Basic and acidic residues" evidence="7">
    <location>
        <begin position="587"/>
        <end position="600"/>
    </location>
</feature>
<reference evidence="9 10" key="1">
    <citation type="journal article" date="2018" name="Mol. Biol. Evol.">
        <title>Broad Genomic Sampling Reveals a Smut Pathogenic Ancestry of the Fungal Clade Ustilaginomycotina.</title>
        <authorList>
            <person name="Kijpornyongpan T."/>
            <person name="Mondo S.J."/>
            <person name="Barry K."/>
            <person name="Sandor L."/>
            <person name="Lee J."/>
            <person name="Lipzen A."/>
            <person name="Pangilinan J."/>
            <person name="LaButti K."/>
            <person name="Hainaut M."/>
            <person name="Henrissat B."/>
            <person name="Grigoriev I.V."/>
            <person name="Spatafora J.W."/>
            <person name="Aime M.C."/>
        </authorList>
    </citation>
    <scope>NUCLEOTIDE SEQUENCE [LARGE SCALE GENOMIC DNA]</scope>
    <source>
        <strain evidence="9 10">MCA 3882</strain>
    </source>
</reference>
<dbReference type="InterPro" id="IPR015422">
    <property type="entry name" value="PyrdxlP-dep_Trfase_small"/>
</dbReference>